<comment type="caution">
    <text evidence="2">The sequence shown here is derived from an EMBL/GenBank/DDBJ whole genome shotgun (WGS) entry which is preliminary data.</text>
</comment>
<protein>
    <recommendedName>
        <fullName evidence="4">HCP-like protein</fullName>
    </recommendedName>
</protein>
<feature type="region of interest" description="Disordered" evidence="1">
    <location>
        <begin position="1"/>
        <end position="68"/>
    </location>
</feature>
<evidence type="ECO:0000313" key="2">
    <source>
        <dbReference type="EMBL" id="KAG7562969.1"/>
    </source>
</evidence>
<organism evidence="2 3">
    <name type="scientific">Filobasidium floriforme</name>
    <dbReference type="NCBI Taxonomy" id="5210"/>
    <lineage>
        <taxon>Eukaryota</taxon>
        <taxon>Fungi</taxon>
        <taxon>Dikarya</taxon>
        <taxon>Basidiomycota</taxon>
        <taxon>Agaricomycotina</taxon>
        <taxon>Tremellomycetes</taxon>
        <taxon>Filobasidiales</taxon>
        <taxon>Filobasidiaceae</taxon>
        <taxon>Filobasidium</taxon>
    </lineage>
</organism>
<accession>A0A8K0NSI6</accession>
<dbReference type="AlphaFoldDB" id="A0A8K0NSI6"/>
<evidence type="ECO:0000256" key="1">
    <source>
        <dbReference type="SAM" id="MobiDB-lite"/>
    </source>
</evidence>
<dbReference type="InterPro" id="IPR052945">
    <property type="entry name" value="Mitotic_Regulator"/>
</dbReference>
<feature type="compositionally biased region" description="Polar residues" evidence="1">
    <location>
        <begin position="51"/>
        <end position="68"/>
    </location>
</feature>
<dbReference type="PANTHER" id="PTHR43628">
    <property type="entry name" value="ACTIVATOR OF C KINASE PROTEIN 1-RELATED"/>
    <property type="match status" value="1"/>
</dbReference>
<name>A0A8K0NSI6_9TREE</name>
<dbReference type="SMART" id="SM00671">
    <property type="entry name" value="SEL1"/>
    <property type="match status" value="3"/>
</dbReference>
<dbReference type="GO" id="GO:0032153">
    <property type="term" value="C:cell division site"/>
    <property type="evidence" value="ECO:0007669"/>
    <property type="project" value="TreeGrafter"/>
</dbReference>
<proteinExistence type="predicted"/>
<dbReference type="InterPro" id="IPR011990">
    <property type="entry name" value="TPR-like_helical_dom_sf"/>
</dbReference>
<evidence type="ECO:0008006" key="4">
    <source>
        <dbReference type="Google" id="ProtNLM"/>
    </source>
</evidence>
<dbReference type="OrthoDB" id="2148946at2759"/>
<dbReference type="Gene3D" id="1.25.40.10">
    <property type="entry name" value="Tetratricopeptide repeat domain"/>
    <property type="match status" value="1"/>
</dbReference>
<dbReference type="InterPro" id="IPR006597">
    <property type="entry name" value="Sel1-like"/>
</dbReference>
<keyword evidence="3" id="KW-1185">Reference proteome</keyword>
<dbReference type="SUPFAM" id="SSF81901">
    <property type="entry name" value="HCP-like"/>
    <property type="match status" value="1"/>
</dbReference>
<gene>
    <name evidence="2" type="ORF">FFLO_01659</name>
</gene>
<evidence type="ECO:0000313" key="3">
    <source>
        <dbReference type="Proteomes" id="UP000812966"/>
    </source>
</evidence>
<dbReference type="PANTHER" id="PTHR43628:SF1">
    <property type="entry name" value="CHITIN SYNTHASE REGULATORY FACTOR 2-RELATED"/>
    <property type="match status" value="1"/>
</dbReference>
<dbReference type="GO" id="GO:0010972">
    <property type="term" value="P:negative regulation of G2/M transition of mitotic cell cycle"/>
    <property type="evidence" value="ECO:0007669"/>
    <property type="project" value="TreeGrafter"/>
</dbReference>
<dbReference type="EMBL" id="JABELV010000023">
    <property type="protein sequence ID" value="KAG7562969.1"/>
    <property type="molecule type" value="Genomic_DNA"/>
</dbReference>
<reference evidence="2" key="1">
    <citation type="submission" date="2020-04" db="EMBL/GenBank/DDBJ databases">
        <title>Analysis of mating type loci in Filobasidium floriforme.</title>
        <authorList>
            <person name="Nowrousian M."/>
        </authorList>
    </citation>
    <scope>NUCLEOTIDE SEQUENCE</scope>
    <source>
        <strain evidence="2">CBS 6242</strain>
    </source>
</reference>
<sequence>MPEPYEERTGRRQTGPFAGQTKSPTDRDGRAVTFEAGAKQPGYVPPLSDHLSPNQAHLGSTSAASQPSAEDYLQMGIDKHEKSQGDEELSESAHYFRKAAEGGSAAGCVFYGLALRHGWGVQRDEKQAFGWLEMGCATVMQKPSTDIVDLDRRQSLMPMGTQNKLSAEVIMAIYEVGNCFEHAWGVPGTKRNQPNHQMAAMYYRLGAEQGDRDNQEHLANLLSQGKYGLKKDMWEAAFWYRAAIDNGLSPIGLSWVYKVRLLANQIRAGWP</sequence>
<dbReference type="Proteomes" id="UP000812966">
    <property type="component" value="Unassembled WGS sequence"/>
</dbReference>
<feature type="compositionally biased region" description="Basic and acidic residues" evidence="1">
    <location>
        <begin position="1"/>
        <end position="10"/>
    </location>
</feature>
<dbReference type="Pfam" id="PF08238">
    <property type="entry name" value="Sel1"/>
    <property type="match status" value="4"/>
</dbReference>